<protein>
    <submittedName>
        <fullName evidence="1">Uncharacterized protein</fullName>
    </submittedName>
</protein>
<proteinExistence type="predicted"/>
<dbReference type="AlphaFoldDB" id="A0A382L4V0"/>
<gene>
    <name evidence="1" type="ORF">METZ01_LOCUS283689</name>
</gene>
<accession>A0A382L4V0</accession>
<dbReference type="EMBL" id="UINC01084310">
    <property type="protein sequence ID" value="SVC30835.1"/>
    <property type="molecule type" value="Genomic_DNA"/>
</dbReference>
<reference evidence="1" key="1">
    <citation type="submission" date="2018-05" db="EMBL/GenBank/DDBJ databases">
        <authorList>
            <person name="Lanie J.A."/>
            <person name="Ng W.-L."/>
            <person name="Kazmierczak K.M."/>
            <person name="Andrzejewski T.M."/>
            <person name="Davidsen T.M."/>
            <person name="Wayne K.J."/>
            <person name="Tettelin H."/>
            <person name="Glass J.I."/>
            <person name="Rusch D."/>
            <person name="Podicherti R."/>
            <person name="Tsui H.-C.T."/>
            <person name="Winkler M.E."/>
        </authorList>
    </citation>
    <scope>NUCLEOTIDE SEQUENCE</scope>
</reference>
<name>A0A382L4V0_9ZZZZ</name>
<evidence type="ECO:0000313" key="1">
    <source>
        <dbReference type="EMBL" id="SVC30835.1"/>
    </source>
</evidence>
<sequence>MAYAVMTAWKHKNPIDWKNMVPEIDKMPEGTTIQWFADEYNHGSFATYTSKEVYDDFKAELDAYREKVSSSMDLEKTFDAVGPINVDVS</sequence>
<organism evidence="1">
    <name type="scientific">marine metagenome</name>
    <dbReference type="NCBI Taxonomy" id="408172"/>
    <lineage>
        <taxon>unclassified sequences</taxon>
        <taxon>metagenomes</taxon>
        <taxon>ecological metagenomes</taxon>
    </lineage>
</organism>